<accession>A0ACC1J7X2</accession>
<name>A0ACC1J7X2_9FUNG</name>
<reference evidence="1" key="1">
    <citation type="submission" date="2022-07" db="EMBL/GenBank/DDBJ databases">
        <title>Phylogenomic reconstructions and comparative analyses of Kickxellomycotina fungi.</title>
        <authorList>
            <person name="Reynolds N.K."/>
            <person name="Stajich J.E."/>
            <person name="Barry K."/>
            <person name="Grigoriev I.V."/>
            <person name="Crous P."/>
            <person name="Smith M.E."/>
        </authorList>
    </citation>
    <scope>NUCLEOTIDE SEQUENCE</scope>
    <source>
        <strain evidence="1">NRRL 5244</strain>
    </source>
</reference>
<proteinExistence type="predicted"/>
<protein>
    <submittedName>
        <fullName evidence="1">Uncharacterized protein</fullName>
    </submittedName>
</protein>
<organism evidence="1 2">
    <name type="scientific">Linderina macrospora</name>
    <dbReference type="NCBI Taxonomy" id="4868"/>
    <lineage>
        <taxon>Eukaryota</taxon>
        <taxon>Fungi</taxon>
        <taxon>Fungi incertae sedis</taxon>
        <taxon>Zoopagomycota</taxon>
        <taxon>Kickxellomycotina</taxon>
        <taxon>Kickxellomycetes</taxon>
        <taxon>Kickxellales</taxon>
        <taxon>Kickxellaceae</taxon>
        <taxon>Linderina</taxon>
    </lineage>
</organism>
<comment type="caution">
    <text evidence="1">The sequence shown here is derived from an EMBL/GenBank/DDBJ whole genome shotgun (WGS) entry which is preliminary data.</text>
</comment>
<dbReference type="EMBL" id="JANBPW010002348">
    <property type="protein sequence ID" value="KAJ1941120.1"/>
    <property type="molecule type" value="Genomic_DNA"/>
</dbReference>
<dbReference type="Proteomes" id="UP001150603">
    <property type="component" value="Unassembled WGS sequence"/>
</dbReference>
<sequence>MTHCVRLLLKYPETYKRLADDIRHQFKSPEEVAYDKVRQSLPYLQAVIYETMRMRAATNGVWPRDAPPEGIVLHGYYIPHGVTLCGSIGGVHMNPETWDEPTRFDPERFMGPEGEARKRLVVAFSTGARICPGRHLAMMSMMLTLTHLLLRYDFAALSQPDMHVSYYDEVDDQCRITTGHSRPERDCNVIIAKRF</sequence>
<evidence type="ECO:0000313" key="1">
    <source>
        <dbReference type="EMBL" id="KAJ1941120.1"/>
    </source>
</evidence>
<gene>
    <name evidence="1" type="ORF">FBU59_003593</name>
</gene>
<keyword evidence="2" id="KW-1185">Reference proteome</keyword>
<evidence type="ECO:0000313" key="2">
    <source>
        <dbReference type="Proteomes" id="UP001150603"/>
    </source>
</evidence>